<dbReference type="EMBL" id="PDNA01000178">
    <property type="protein sequence ID" value="PGH06475.1"/>
    <property type="molecule type" value="Genomic_DNA"/>
</dbReference>
<name>A0A2B7XBX1_POLH7</name>
<dbReference type="Gene3D" id="3.10.490.10">
    <property type="entry name" value="Gamma-glutamyl cyclotransferase-like"/>
    <property type="match status" value="1"/>
</dbReference>
<accession>A0A2B7XBX1</accession>
<dbReference type="Pfam" id="PF06094">
    <property type="entry name" value="GGACT"/>
    <property type="match status" value="1"/>
</dbReference>
<proteinExistence type="predicted"/>
<comment type="caution">
    <text evidence="2">The sequence shown here is derived from an EMBL/GenBank/DDBJ whole genome shotgun (WGS) entry which is preliminary data.</text>
</comment>
<dbReference type="Proteomes" id="UP000224634">
    <property type="component" value="Unassembled WGS sequence"/>
</dbReference>
<dbReference type="SUPFAM" id="SSF110857">
    <property type="entry name" value="Gamma-glutamyl cyclotransferase-like"/>
    <property type="match status" value="1"/>
</dbReference>
<protein>
    <recommendedName>
        <fullName evidence="1">Gamma-glutamylcyclotransferase AIG2-like domain-containing protein</fullName>
    </recommendedName>
</protein>
<sequence>MDPRILTEILEHGTPKQNLILGQGISLGTHASFGGGQYPALVDGPPGNIVEGMVYNVQTVEDGEKLAEYETRNYNFKPCFVTYIDGKEPATAYGKYLYVCGRSEGAE</sequence>
<evidence type="ECO:0000313" key="2">
    <source>
        <dbReference type="EMBL" id="PGH06475.1"/>
    </source>
</evidence>
<dbReference type="AlphaFoldDB" id="A0A2B7XBX1"/>
<evidence type="ECO:0000313" key="3">
    <source>
        <dbReference type="Proteomes" id="UP000224634"/>
    </source>
</evidence>
<dbReference type="InterPro" id="IPR036568">
    <property type="entry name" value="GGCT-like_sf"/>
</dbReference>
<feature type="domain" description="Gamma-glutamylcyclotransferase AIG2-like" evidence="1">
    <location>
        <begin position="32"/>
        <end position="93"/>
    </location>
</feature>
<evidence type="ECO:0000259" key="1">
    <source>
        <dbReference type="Pfam" id="PF06094"/>
    </source>
</evidence>
<reference evidence="2 3" key="1">
    <citation type="submission" date="2017-10" db="EMBL/GenBank/DDBJ databases">
        <title>Comparative genomics in systemic dimorphic fungi from Ajellomycetaceae.</title>
        <authorList>
            <person name="Munoz J.F."/>
            <person name="Mcewen J.G."/>
            <person name="Clay O.K."/>
            <person name="Cuomo C.A."/>
        </authorList>
    </citation>
    <scope>NUCLEOTIDE SEQUENCE [LARGE SCALE GENOMIC DNA]</scope>
    <source>
        <strain evidence="2 3">UAMH7299</strain>
    </source>
</reference>
<keyword evidence="3" id="KW-1185">Reference proteome</keyword>
<dbReference type="OrthoDB" id="4198340at2759"/>
<organism evidence="2 3">
    <name type="scientific">Polytolypa hystricis (strain UAMH7299)</name>
    <dbReference type="NCBI Taxonomy" id="1447883"/>
    <lineage>
        <taxon>Eukaryota</taxon>
        <taxon>Fungi</taxon>
        <taxon>Dikarya</taxon>
        <taxon>Ascomycota</taxon>
        <taxon>Pezizomycotina</taxon>
        <taxon>Eurotiomycetes</taxon>
        <taxon>Eurotiomycetidae</taxon>
        <taxon>Onygenales</taxon>
        <taxon>Onygenales incertae sedis</taxon>
        <taxon>Polytolypa</taxon>
    </lineage>
</organism>
<dbReference type="InterPro" id="IPR009288">
    <property type="entry name" value="AIG2-like_dom"/>
</dbReference>
<gene>
    <name evidence="2" type="ORF">AJ80_08169</name>
</gene>